<evidence type="ECO:0000313" key="2">
    <source>
        <dbReference type="EMBL" id="MFD1674734.1"/>
    </source>
</evidence>
<name>A0ABW4JFT4_9BACL</name>
<proteinExistence type="predicted"/>
<dbReference type="RefSeq" id="WP_377942588.1">
    <property type="nucleotide sequence ID" value="NZ_JBHUCX010000020.1"/>
</dbReference>
<comment type="caution">
    <text evidence="2">The sequence shown here is derived from an EMBL/GenBank/DDBJ whole genome shotgun (WGS) entry which is preliminary data.</text>
</comment>
<sequence length="354" mass="38945">MDSSPLSRASSIVDAVEQLKRTTPITQRGSEAVRTSSSAAANQPADVRQPDGTGDALFALERHLPLRILQNPLLLKAEWAWKLLVLQQLAHFPQEVPVEQPMENTNKAMQEEPTQTQATQTQATQTQATQTQATAAAAVSGQPEQNPIIQLAEGAVRELWTLLSSLDAQAADNRRPQVQMEMRVASPLLPFAAMNQDTILLAKQKTDAERLQSWVLRDRLVASVLDNPYERVGGGLFFLPPLNPDDTVRRGIKWEAHRQTRMGATGKLMHRVRIELEVQRQPLTCIITAQRPQLLVHFVSADAHLLRHLEQGAPLLTDPLAACGWDLVQWTTGQADTQGEEGINDSTSSSGAPL</sequence>
<evidence type="ECO:0000256" key="1">
    <source>
        <dbReference type="SAM" id="MobiDB-lite"/>
    </source>
</evidence>
<protein>
    <recommendedName>
        <fullName evidence="4">Flagellar hook-length control protein FliK</fullName>
    </recommendedName>
</protein>
<gene>
    <name evidence="2" type="ORF">ACFSB2_08470</name>
</gene>
<dbReference type="Proteomes" id="UP001597079">
    <property type="component" value="Unassembled WGS sequence"/>
</dbReference>
<organism evidence="2 3">
    <name type="scientific">Alicyclobacillus fodiniaquatilis</name>
    <dbReference type="NCBI Taxonomy" id="1661150"/>
    <lineage>
        <taxon>Bacteria</taxon>
        <taxon>Bacillati</taxon>
        <taxon>Bacillota</taxon>
        <taxon>Bacilli</taxon>
        <taxon>Bacillales</taxon>
        <taxon>Alicyclobacillaceae</taxon>
        <taxon>Alicyclobacillus</taxon>
    </lineage>
</organism>
<dbReference type="EMBL" id="JBHUCX010000020">
    <property type="protein sequence ID" value="MFD1674734.1"/>
    <property type="molecule type" value="Genomic_DNA"/>
</dbReference>
<keyword evidence="3" id="KW-1185">Reference proteome</keyword>
<accession>A0ABW4JFT4</accession>
<evidence type="ECO:0008006" key="4">
    <source>
        <dbReference type="Google" id="ProtNLM"/>
    </source>
</evidence>
<feature type="compositionally biased region" description="Polar residues" evidence="1">
    <location>
        <begin position="23"/>
        <end position="41"/>
    </location>
</feature>
<reference evidence="3" key="1">
    <citation type="journal article" date="2019" name="Int. J. Syst. Evol. Microbiol.">
        <title>The Global Catalogue of Microorganisms (GCM) 10K type strain sequencing project: providing services to taxonomists for standard genome sequencing and annotation.</title>
        <authorList>
            <consortium name="The Broad Institute Genomics Platform"/>
            <consortium name="The Broad Institute Genome Sequencing Center for Infectious Disease"/>
            <person name="Wu L."/>
            <person name="Ma J."/>
        </authorList>
    </citation>
    <scope>NUCLEOTIDE SEQUENCE [LARGE SCALE GENOMIC DNA]</scope>
    <source>
        <strain evidence="3">CGMCC 1.12286</strain>
    </source>
</reference>
<evidence type="ECO:0000313" key="3">
    <source>
        <dbReference type="Proteomes" id="UP001597079"/>
    </source>
</evidence>
<feature type="region of interest" description="Disordered" evidence="1">
    <location>
        <begin position="23"/>
        <end position="52"/>
    </location>
</feature>